<name>A0A1I3K0U6_9RHOB</name>
<feature type="transmembrane region" description="Helical" evidence="2">
    <location>
        <begin position="270"/>
        <end position="296"/>
    </location>
</feature>
<dbReference type="EMBL" id="FOQH01000008">
    <property type="protein sequence ID" value="SFI65940.1"/>
    <property type="molecule type" value="Genomic_DNA"/>
</dbReference>
<dbReference type="PANTHER" id="PTHR30188">
    <property type="entry name" value="ABC TRANSPORTER PERMEASE PROTEIN-RELATED"/>
    <property type="match status" value="1"/>
</dbReference>
<keyword evidence="5" id="KW-1185">Reference proteome</keyword>
<keyword evidence="2" id="KW-1133">Transmembrane helix</keyword>
<proteinExistence type="inferred from homology"/>
<dbReference type="Pfam" id="PF02405">
    <property type="entry name" value="MlaE"/>
    <property type="match status" value="1"/>
</dbReference>
<reference evidence="4 5" key="1">
    <citation type="submission" date="2016-10" db="EMBL/GenBank/DDBJ databases">
        <authorList>
            <person name="de Groot N.N."/>
        </authorList>
    </citation>
    <scope>NUCLEOTIDE SEQUENCE [LARGE SCALE GENOMIC DNA]</scope>
    <source>
        <strain evidence="4 5">CGMCC 1.11030</strain>
    </source>
</reference>
<evidence type="ECO:0000313" key="5">
    <source>
        <dbReference type="Proteomes" id="UP000199377"/>
    </source>
</evidence>
<dbReference type="PANTHER" id="PTHR30188:SF3">
    <property type="entry name" value="ABC TRANSPORTER PERMEASE"/>
    <property type="match status" value="1"/>
</dbReference>
<feature type="transmembrane region" description="Helical" evidence="2">
    <location>
        <begin position="358"/>
        <end position="377"/>
    </location>
</feature>
<keyword evidence="2" id="KW-0472">Membrane</keyword>
<accession>A0A1I3K0U6</accession>
<dbReference type="InterPro" id="IPR003453">
    <property type="entry name" value="ABC_MlaE_roteobac"/>
</dbReference>
<dbReference type="InterPro" id="IPR002645">
    <property type="entry name" value="STAS_dom"/>
</dbReference>
<dbReference type="NCBIfam" id="TIGR00056">
    <property type="entry name" value="MlaE family lipid ABC transporter permease subunit"/>
    <property type="match status" value="1"/>
</dbReference>
<comment type="function">
    <text evidence="1">Could be part of an ABC transporter complex.</text>
</comment>
<dbReference type="AlphaFoldDB" id="A0A1I3K0U6"/>
<dbReference type="InterPro" id="IPR036513">
    <property type="entry name" value="STAS_dom_sf"/>
</dbReference>
<sequence>MAATLTSPAPPALAVEDGPDRAVARFGGRLVVAGLVALEAAAADLRPPAGKPITLDLSEVEALDTAGAWLVLQLKARLEASGASVEIAPGDPARAALIETVARALPDAEEDAGGRRGFVAWLEGVGAGVVGVKDTAVSLLGFLGLTLARLTAGILRPWTLRKAALFHHMQEAGFNAFPIVALMSFLIGIVLGFQGASQLQQFGAEVFVVNLIAISLLRELGILLTSIIVAGRSGSAFAASIGSMKIREEIDAMRTLGLDPIDVLVVPRTLALLIMLPVLGFISNMAGLIGGGLMAWVDLGVSPGMFVTRLYETTGVWHLIVGMVKAPFFAVVIAVVGCWQGMLVGGSAESVGQRTTQAVVMAIFLVIVIDAVFSIFFSEMGV</sequence>
<feature type="transmembrane region" description="Helical" evidence="2">
    <location>
        <begin position="136"/>
        <end position="155"/>
    </location>
</feature>
<dbReference type="Pfam" id="PF13466">
    <property type="entry name" value="STAS_2"/>
    <property type="match status" value="1"/>
</dbReference>
<evidence type="ECO:0000313" key="4">
    <source>
        <dbReference type="EMBL" id="SFI65940.1"/>
    </source>
</evidence>
<protein>
    <submittedName>
        <fullName evidence="4">Phospholipid/cholesterol/gamma-HCH transport system permease protein</fullName>
    </submittedName>
</protein>
<dbReference type="PROSITE" id="PS50801">
    <property type="entry name" value="STAS"/>
    <property type="match status" value="1"/>
</dbReference>
<dbReference type="InterPro" id="IPR058548">
    <property type="entry name" value="MlaB-like_STAS"/>
</dbReference>
<gene>
    <name evidence="4" type="ORF">SAMN05216258_108241</name>
</gene>
<dbReference type="STRING" id="1114924.SAMN05216258_108241"/>
<feature type="transmembrane region" description="Helical" evidence="2">
    <location>
        <begin position="207"/>
        <end position="230"/>
    </location>
</feature>
<keyword evidence="2" id="KW-1003">Cell membrane</keyword>
<evidence type="ECO:0000256" key="2">
    <source>
        <dbReference type="RuleBase" id="RU362044"/>
    </source>
</evidence>
<feature type="transmembrane region" description="Helical" evidence="2">
    <location>
        <begin position="176"/>
        <end position="195"/>
    </location>
</feature>
<dbReference type="RefSeq" id="WP_092861985.1">
    <property type="nucleotide sequence ID" value="NZ_FOQH01000008.1"/>
</dbReference>
<feature type="transmembrane region" description="Helical" evidence="2">
    <location>
        <begin position="316"/>
        <end position="337"/>
    </location>
</feature>
<comment type="similarity">
    <text evidence="2">Belongs to the MlaE permease family.</text>
</comment>
<dbReference type="InterPro" id="IPR030802">
    <property type="entry name" value="Permease_MalE"/>
</dbReference>
<keyword evidence="2" id="KW-0997">Cell inner membrane</keyword>
<keyword evidence="2" id="KW-0812">Transmembrane</keyword>
<dbReference type="OrthoDB" id="9805022at2"/>
<feature type="domain" description="STAS" evidence="3">
    <location>
        <begin position="11"/>
        <end position="105"/>
    </location>
</feature>
<dbReference type="GO" id="GO:0005548">
    <property type="term" value="F:phospholipid transporter activity"/>
    <property type="evidence" value="ECO:0007669"/>
    <property type="project" value="TreeGrafter"/>
</dbReference>
<dbReference type="Proteomes" id="UP000199377">
    <property type="component" value="Unassembled WGS sequence"/>
</dbReference>
<dbReference type="Gene3D" id="3.30.750.24">
    <property type="entry name" value="STAS domain"/>
    <property type="match status" value="1"/>
</dbReference>
<evidence type="ECO:0000256" key="1">
    <source>
        <dbReference type="ARBA" id="ARBA00003787"/>
    </source>
</evidence>
<dbReference type="GO" id="GO:0043190">
    <property type="term" value="C:ATP-binding cassette (ABC) transporter complex"/>
    <property type="evidence" value="ECO:0007669"/>
    <property type="project" value="InterPro"/>
</dbReference>
<organism evidence="4 5">
    <name type="scientific">Albimonas pacifica</name>
    <dbReference type="NCBI Taxonomy" id="1114924"/>
    <lineage>
        <taxon>Bacteria</taxon>
        <taxon>Pseudomonadati</taxon>
        <taxon>Pseudomonadota</taxon>
        <taxon>Alphaproteobacteria</taxon>
        <taxon>Rhodobacterales</taxon>
        <taxon>Paracoccaceae</taxon>
        <taxon>Albimonas</taxon>
    </lineage>
</organism>
<dbReference type="SUPFAM" id="SSF52091">
    <property type="entry name" value="SpoIIaa-like"/>
    <property type="match status" value="1"/>
</dbReference>
<evidence type="ECO:0000259" key="3">
    <source>
        <dbReference type="PROSITE" id="PS50801"/>
    </source>
</evidence>
<comment type="subcellular location">
    <subcellularLocation>
        <location evidence="2">Cell inner membrane</location>
        <topology evidence="2">Multi-pass membrane protein</topology>
    </subcellularLocation>
</comment>